<dbReference type="Pfam" id="PF02817">
    <property type="entry name" value="E3_binding"/>
    <property type="match status" value="1"/>
</dbReference>
<evidence type="ECO:0000256" key="2">
    <source>
        <dbReference type="ARBA" id="ARBA00007317"/>
    </source>
</evidence>
<dbReference type="SUPFAM" id="SSF51230">
    <property type="entry name" value="Single hybrid motif"/>
    <property type="match status" value="1"/>
</dbReference>
<comment type="caution">
    <text evidence="10">The sequence shown here is derived from an EMBL/GenBank/DDBJ whole genome shotgun (WGS) entry which is preliminary data.</text>
</comment>
<proteinExistence type="inferred from homology"/>
<feature type="compositionally biased region" description="Low complexity" evidence="7">
    <location>
        <begin position="88"/>
        <end position="97"/>
    </location>
</feature>
<dbReference type="EMBL" id="BAAARY010000001">
    <property type="protein sequence ID" value="GAA2512506.1"/>
    <property type="molecule type" value="Genomic_DNA"/>
</dbReference>
<evidence type="ECO:0000256" key="3">
    <source>
        <dbReference type="ARBA" id="ARBA00022679"/>
    </source>
</evidence>
<evidence type="ECO:0000256" key="7">
    <source>
        <dbReference type="SAM" id="MobiDB-lite"/>
    </source>
</evidence>
<feature type="domain" description="Peripheral subunit-binding (PSBD)" evidence="9">
    <location>
        <begin position="189"/>
        <end position="226"/>
    </location>
</feature>
<evidence type="ECO:0000313" key="10">
    <source>
        <dbReference type="EMBL" id="GAA2512506.1"/>
    </source>
</evidence>
<reference evidence="11" key="1">
    <citation type="journal article" date="2019" name="Int. J. Syst. Evol. Microbiol.">
        <title>The Global Catalogue of Microorganisms (GCM) 10K type strain sequencing project: providing services to taxonomists for standard genome sequencing and annotation.</title>
        <authorList>
            <consortium name="The Broad Institute Genomics Platform"/>
            <consortium name="The Broad Institute Genome Sequencing Center for Infectious Disease"/>
            <person name="Wu L."/>
            <person name="Ma J."/>
        </authorList>
    </citation>
    <scope>NUCLEOTIDE SEQUENCE [LARGE SCALE GENOMIC DNA]</scope>
    <source>
        <strain evidence="11">JCM 3367</strain>
    </source>
</reference>
<feature type="region of interest" description="Disordered" evidence="7">
    <location>
        <begin position="82"/>
        <end position="124"/>
    </location>
</feature>
<dbReference type="Gene3D" id="2.40.50.100">
    <property type="match status" value="1"/>
</dbReference>
<dbReference type="PROSITE" id="PS00189">
    <property type="entry name" value="LIPOYL"/>
    <property type="match status" value="1"/>
</dbReference>
<evidence type="ECO:0000256" key="4">
    <source>
        <dbReference type="ARBA" id="ARBA00022823"/>
    </source>
</evidence>
<dbReference type="InterPro" id="IPR023213">
    <property type="entry name" value="CAT-like_dom_sf"/>
</dbReference>
<keyword evidence="11" id="KW-1185">Reference proteome</keyword>
<dbReference type="InterPro" id="IPR036625">
    <property type="entry name" value="E3-bd_dom_sf"/>
</dbReference>
<dbReference type="Gene3D" id="3.30.559.10">
    <property type="entry name" value="Chloramphenicol acetyltransferase-like domain"/>
    <property type="match status" value="1"/>
</dbReference>
<dbReference type="CDD" id="cd06849">
    <property type="entry name" value="lipoyl_domain"/>
    <property type="match status" value="1"/>
</dbReference>
<keyword evidence="4 6" id="KW-0450">Lipoyl</keyword>
<dbReference type="PANTHER" id="PTHR43178">
    <property type="entry name" value="DIHYDROLIPOAMIDE ACETYLTRANSFERASE COMPONENT OF PYRUVATE DEHYDROGENASE COMPLEX"/>
    <property type="match status" value="1"/>
</dbReference>
<feature type="domain" description="Lipoyl-binding" evidence="8">
    <location>
        <begin position="4"/>
        <end position="79"/>
    </location>
</feature>
<dbReference type="InterPro" id="IPR050743">
    <property type="entry name" value="2-oxoacid_DH_E2_comp"/>
</dbReference>
<dbReference type="InterPro" id="IPR001078">
    <property type="entry name" value="2-oxoacid_DH_actylTfrase"/>
</dbReference>
<comment type="similarity">
    <text evidence="2 6">Belongs to the 2-oxoacid dehydrogenase family.</text>
</comment>
<dbReference type="InterPro" id="IPR003016">
    <property type="entry name" value="2-oxoA_DH_lipoyl-BS"/>
</dbReference>
<dbReference type="PROSITE" id="PS50968">
    <property type="entry name" value="BIOTINYL_LIPOYL"/>
    <property type="match status" value="1"/>
</dbReference>
<dbReference type="Pfam" id="PF00364">
    <property type="entry name" value="Biotin_lipoyl"/>
    <property type="match status" value="1"/>
</dbReference>
<dbReference type="SUPFAM" id="SSF47005">
    <property type="entry name" value="Peripheral subunit-binding domain of 2-oxo acid dehydrogenase complex"/>
    <property type="match status" value="1"/>
</dbReference>
<evidence type="ECO:0000256" key="6">
    <source>
        <dbReference type="RuleBase" id="RU003423"/>
    </source>
</evidence>
<evidence type="ECO:0000259" key="9">
    <source>
        <dbReference type="PROSITE" id="PS51826"/>
    </source>
</evidence>
<comment type="cofactor">
    <cofactor evidence="1 6">
        <name>(R)-lipoate</name>
        <dbReference type="ChEBI" id="CHEBI:83088"/>
    </cofactor>
</comment>
<accession>A0ABP6AG26</accession>
<keyword evidence="5 6" id="KW-0012">Acyltransferase</keyword>
<dbReference type="InterPro" id="IPR004167">
    <property type="entry name" value="PSBD"/>
</dbReference>
<dbReference type="Pfam" id="PF00198">
    <property type="entry name" value="2-oxoacid_dh"/>
    <property type="match status" value="1"/>
</dbReference>
<gene>
    <name evidence="10" type="ORF">GCM10010201_04800</name>
</gene>
<dbReference type="PANTHER" id="PTHR43178:SF5">
    <property type="entry name" value="LIPOAMIDE ACYLTRANSFERASE COMPONENT OF BRANCHED-CHAIN ALPHA-KETO ACID DEHYDROGENASE COMPLEX, MITOCHONDRIAL"/>
    <property type="match status" value="1"/>
</dbReference>
<evidence type="ECO:0000256" key="5">
    <source>
        <dbReference type="ARBA" id="ARBA00023315"/>
    </source>
</evidence>
<protein>
    <recommendedName>
        <fullName evidence="6">Dihydrolipoamide acetyltransferase component of pyruvate dehydrogenase complex</fullName>
        <ecNumber evidence="6">2.3.1.-</ecNumber>
    </recommendedName>
</protein>
<dbReference type="InterPro" id="IPR011053">
    <property type="entry name" value="Single_hybrid_motif"/>
</dbReference>
<dbReference type="RefSeq" id="WP_344167378.1">
    <property type="nucleotide sequence ID" value="NZ_BAAARY010000001.1"/>
</dbReference>
<dbReference type="PROSITE" id="PS51826">
    <property type="entry name" value="PSBD"/>
    <property type="match status" value="1"/>
</dbReference>
<name>A0ABP6AG26_9ACTN</name>
<dbReference type="Gene3D" id="4.10.320.10">
    <property type="entry name" value="E3-binding domain"/>
    <property type="match status" value="1"/>
</dbReference>
<evidence type="ECO:0000256" key="1">
    <source>
        <dbReference type="ARBA" id="ARBA00001938"/>
    </source>
</evidence>
<dbReference type="InterPro" id="IPR000089">
    <property type="entry name" value="Biotin_lipoyl"/>
</dbReference>
<evidence type="ECO:0000259" key="8">
    <source>
        <dbReference type="PROSITE" id="PS50968"/>
    </source>
</evidence>
<dbReference type="EC" id="2.3.1.-" evidence="6"/>
<organism evidence="10 11">
    <name type="scientific">Pilimelia columellifera subsp. columellifera</name>
    <dbReference type="NCBI Taxonomy" id="706583"/>
    <lineage>
        <taxon>Bacteria</taxon>
        <taxon>Bacillati</taxon>
        <taxon>Actinomycetota</taxon>
        <taxon>Actinomycetes</taxon>
        <taxon>Micromonosporales</taxon>
        <taxon>Micromonosporaceae</taxon>
        <taxon>Pilimelia</taxon>
    </lineage>
</organism>
<dbReference type="Proteomes" id="UP001499978">
    <property type="component" value="Unassembled WGS sequence"/>
</dbReference>
<sequence length="479" mass="49734">MSRIKEFPLPDLAEGLTEGEILTWYVKVGDLVELNQPMVEVETAKAAVEIPAKWAGKVHAIHFAEGSTVEVGTSIIAIDTEPSGGDLAAPATPDAPIDAPPAPAGEGFQEPGMTTPEPDTGGPMLVGTGPKIGSTKRRARKGDGAAAAAAPAVAPASVVATPVVAAPVAVAPAPVVARTVLSPDGGKALAKPPVRKLARDLGIDLTILSGTGPQGSITRDDVQRAASAPAVTGAPLAAAASAPAFGPDREQRIPVKGLLKMMAEGMVSSKFSAPHVTEFLTVDVTRTMKAIERLKANREWKDVRVSPLLLVAKASLLALKRNPLVNSSFTDEAVIVKEYVNLGIAAATPRGLIVPNIKDAGRLSLRELADEMTSLVRTAKDGKTTPADMANGTFTITNVGVFGVDTGTPIIPKGESAILAFGAIRATPWVHKGKIKKRQVTTLGLSFDHRHVDGELGSKFIRDIGDFLADPEAALLAWG</sequence>
<evidence type="ECO:0000313" key="11">
    <source>
        <dbReference type="Proteomes" id="UP001499978"/>
    </source>
</evidence>
<dbReference type="SUPFAM" id="SSF52777">
    <property type="entry name" value="CoA-dependent acyltransferases"/>
    <property type="match status" value="1"/>
</dbReference>
<keyword evidence="3 6" id="KW-0808">Transferase</keyword>